<evidence type="ECO:0000313" key="4">
    <source>
        <dbReference type="Proteomes" id="UP000541249"/>
    </source>
</evidence>
<dbReference type="Gene3D" id="3.30.830.10">
    <property type="entry name" value="Metalloenzyme, LuxS/M16 peptidase-like"/>
    <property type="match status" value="1"/>
</dbReference>
<protein>
    <submittedName>
        <fullName evidence="3">NRDC protein</fullName>
    </submittedName>
</protein>
<dbReference type="InterPro" id="IPR032632">
    <property type="entry name" value="Peptidase_M16_M"/>
</dbReference>
<organism evidence="3 4">
    <name type="scientific">Eurystomus gularis</name>
    <dbReference type="NCBI Taxonomy" id="325343"/>
    <lineage>
        <taxon>Eukaryota</taxon>
        <taxon>Metazoa</taxon>
        <taxon>Chordata</taxon>
        <taxon>Craniata</taxon>
        <taxon>Vertebrata</taxon>
        <taxon>Euteleostomi</taxon>
        <taxon>Archelosauria</taxon>
        <taxon>Archosauria</taxon>
        <taxon>Dinosauria</taxon>
        <taxon>Saurischia</taxon>
        <taxon>Theropoda</taxon>
        <taxon>Coelurosauria</taxon>
        <taxon>Aves</taxon>
        <taxon>Neognathae</taxon>
        <taxon>Neoaves</taxon>
        <taxon>Telluraves</taxon>
        <taxon>Coraciimorphae</taxon>
        <taxon>Coraciiformes</taxon>
        <taxon>Coraciidae</taxon>
        <taxon>Eurystomus</taxon>
    </lineage>
</organism>
<reference evidence="3 4" key="1">
    <citation type="submission" date="2019-09" db="EMBL/GenBank/DDBJ databases">
        <title>Bird 10,000 Genomes (B10K) Project - Family phase.</title>
        <authorList>
            <person name="Zhang G."/>
        </authorList>
    </citation>
    <scope>NUCLEOTIDE SEQUENCE [LARGE SCALE GENOMIC DNA]</scope>
    <source>
        <strain evidence="3">B10K-DU-002-51</strain>
        <tissue evidence="3">Muscle</tissue>
    </source>
</reference>
<keyword evidence="1" id="KW-0479">Metal-binding</keyword>
<dbReference type="InterPro" id="IPR011249">
    <property type="entry name" value="Metalloenz_LuxS/M16"/>
</dbReference>
<dbReference type="PANTHER" id="PTHR43690">
    <property type="entry name" value="NARDILYSIN"/>
    <property type="match status" value="1"/>
</dbReference>
<comment type="caution">
    <text evidence="3">The sequence shown here is derived from an EMBL/GenBank/DDBJ whole genome shotgun (WGS) entry which is preliminary data.</text>
</comment>
<gene>
    <name evidence="3" type="primary">Nrdc_1</name>
    <name evidence="3" type="ORF">EURGUL_R13595</name>
</gene>
<dbReference type="OrthoDB" id="4953at2759"/>
<accession>A0A7L4DD91</accession>
<name>A0A7L4DD91_9AVES</name>
<dbReference type="InterPro" id="IPR050626">
    <property type="entry name" value="Peptidase_M16"/>
</dbReference>
<dbReference type="EMBL" id="VZZY01014259">
    <property type="protein sequence ID" value="NXW60485.1"/>
    <property type="molecule type" value="Genomic_DNA"/>
</dbReference>
<feature type="non-terminal residue" evidence="3">
    <location>
        <position position="1"/>
    </location>
</feature>
<keyword evidence="4" id="KW-1185">Reference proteome</keyword>
<evidence type="ECO:0000313" key="3">
    <source>
        <dbReference type="EMBL" id="NXW60485.1"/>
    </source>
</evidence>
<evidence type="ECO:0000256" key="1">
    <source>
        <dbReference type="ARBA" id="ARBA00022723"/>
    </source>
</evidence>
<evidence type="ECO:0000259" key="2">
    <source>
        <dbReference type="Pfam" id="PF16187"/>
    </source>
</evidence>
<dbReference type="SUPFAM" id="SSF63411">
    <property type="entry name" value="LuxS/MPP-like metallohydrolase"/>
    <property type="match status" value="1"/>
</dbReference>
<sequence length="163" mass="18550">YVRFHLISPLIQQSAQNIVLFDTFVNILSHNLGEPAYEADVAQLEYKLVAGEHGLVIRVKGFNHKLPLLAQLIIDYLSDFSFTPAVFEMITEQLKKTYFNILIKPETLAKDVRLLILEHGRWSMIDKYQTLMNGLSVEALSSFVKAFKSQLFVEGLVQGNFTS</sequence>
<dbReference type="AlphaFoldDB" id="A0A7L4DD91"/>
<feature type="non-terminal residue" evidence="3">
    <location>
        <position position="163"/>
    </location>
</feature>
<proteinExistence type="predicted"/>
<feature type="domain" description="Peptidase M16 middle/third" evidence="2">
    <location>
        <begin position="1"/>
        <end position="129"/>
    </location>
</feature>
<dbReference type="GO" id="GO:0046872">
    <property type="term" value="F:metal ion binding"/>
    <property type="evidence" value="ECO:0007669"/>
    <property type="project" value="UniProtKB-KW"/>
</dbReference>
<dbReference type="Proteomes" id="UP000541249">
    <property type="component" value="Unassembled WGS sequence"/>
</dbReference>
<dbReference type="Pfam" id="PF16187">
    <property type="entry name" value="Peptidase_M16_M"/>
    <property type="match status" value="1"/>
</dbReference>
<dbReference type="PANTHER" id="PTHR43690:SF18">
    <property type="entry name" value="INSULIN-DEGRADING ENZYME-RELATED"/>
    <property type="match status" value="1"/>
</dbReference>